<feature type="transmembrane region" description="Helical" evidence="7">
    <location>
        <begin position="49"/>
        <end position="70"/>
    </location>
</feature>
<keyword evidence="3 6" id="KW-0812">Transmembrane</keyword>
<evidence type="ECO:0000313" key="9">
    <source>
        <dbReference type="EMBL" id="MSU89281.1"/>
    </source>
</evidence>
<evidence type="ECO:0000256" key="2">
    <source>
        <dbReference type="ARBA" id="ARBA00010581"/>
    </source>
</evidence>
<dbReference type="InterPro" id="IPR000298">
    <property type="entry name" value="Cyt_c_oxidase-like_su3"/>
</dbReference>
<evidence type="ECO:0000256" key="5">
    <source>
        <dbReference type="ARBA" id="ARBA00023136"/>
    </source>
</evidence>
<dbReference type="GO" id="GO:0005886">
    <property type="term" value="C:plasma membrane"/>
    <property type="evidence" value="ECO:0007669"/>
    <property type="project" value="UniProtKB-SubCell"/>
</dbReference>
<dbReference type="InterPro" id="IPR024791">
    <property type="entry name" value="Cyt_c/ubiquinol_Oxase_su3"/>
</dbReference>
<proteinExistence type="inferred from homology"/>
<dbReference type="SUPFAM" id="SSF81452">
    <property type="entry name" value="Cytochrome c oxidase subunit III-like"/>
    <property type="match status" value="1"/>
</dbReference>
<dbReference type="InterPro" id="IPR035973">
    <property type="entry name" value="Cyt_c_oxidase_su3-like_sf"/>
</dbReference>
<evidence type="ECO:0000256" key="6">
    <source>
        <dbReference type="RuleBase" id="RU003376"/>
    </source>
</evidence>
<evidence type="ECO:0000256" key="7">
    <source>
        <dbReference type="SAM" id="Phobius"/>
    </source>
</evidence>
<evidence type="ECO:0000256" key="4">
    <source>
        <dbReference type="ARBA" id="ARBA00022989"/>
    </source>
</evidence>
<comment type="similarity">
    <text evidence="2 6">Belongs to the cytochrome c oxidase subunit 3 family.</text>
</comment>
<dbReference type="EMBL" id="WIND01000003">
    <property type="protein sequence ID" value="MSU89281.1"/>
    <property type="molecule type" value="Genomic_DNA"/>
</dbReference>
<evidence type="ECO:0000256" key="3">
    <source>
        <dbReference type="ARBA" id="ARBA00022692"/>
    </source>
</evidence>
<evidence type="ECO:0000256" key="1">
    <source>
        <dbReference type="ARBA" id="ARBA00004141"/>
    </source>
</evidence>
<dbReference type="PANTHER" id="PTHR11403">
    <property type="entry name" value="CYTOCHROME C OXIDASE SUBUNIT III"/>
    <property type="match status" value="1"/>
</dbReference>
<dbReference type="PANTHER" id="PTHR11403:SF10">
    <property type="entry name" value="CYTOCHROME C OXIDASE"/>
    <property type="match status" value="1"/>
</dbReference>
<feature type="domain" description="Heme-copper oxidase subunit III family profile" evidence="8">
    <location>
        <begin position="1"/>
        <end position="221"/>
    </location>
</feature>
<feature type="transmembrane region" description="Helical" evidence="7">
    <location>
        <begin position="118"/>
        <end position="137"/>
    </location>
</feature>
<dbReference type="PROSITE" id="PS50253">
    <property type="entry name" value="COX3"/>
    <property type="match status" value="1"/>
</dbReference>
<dbReference type="AlphaFoldDB" id="A0A6L5YY87"/>
<sequence>MSVMIVFLLVLATIIGLWLSRQRLASKPWLETGAPPARAEAVAVAPARLGLAVFLAVVGGLFAMLGSAFVMQIDEYPWQLVPLPRMIWFSTAALVAASLALHRAAGAARRAEPGRRDAALAAATLATLAFLAGQGLVWRALGDGGVVLSGTPAGSLVYLITGLHGLHVLGGLVALGRVWLRQAQRPGSAQARAAIALCAIYWHALLFVWLALIALFSGLANEVLALFGALLT</sequence>
<dbReference type="Gene3D" id="1.20.120.80">
    <property type="entry name" value="Cytochrome c oxidase, subunit III, four-helix bundle"/>
    <property type="match status" value="1"/>
</dbReference>
<reference evidence="9 10" key="1">
    <citation type="submission" date="2019-10" db="EMBL/GenBank/DDBJ databases">
        <title>Cognatihalovulum marinum gen. nov. sp. nov., a new member of the family Rhodobacteraceae isolated from deep seawater of the Northwest Indian Ocean.</title>
        <authorList>
            <person name="Ruan C."/>
            <person name="Wang J."/>
            <person name="Zheng X."/>
            <person name="Song L."/>
            <person name="Zhu Y."/>
            <person name="Huang Y."/>
            <person name="Lu Z."/>
            <person name="Du W."/>
            <person name="Huang L."/>
            <person name="Dai X."/>
        </authorList>
    </citation>
    <scope>NUCLEOTIDE SEQUENCE [LARGE SCALE GENOMIC DNA]</scope>
    <source>
        <strain evidence="9 10">2CG4</strain>
    </source>
</reference>
<name>A0A6L5YY87_9RHOB</name>
<evidence type="ECO:0000259" key="8">
    <source>
        <dbReference type="PROSITE" id="PS50253"/>
    </source>
</evidence>
<comment type="caution">
    <text evidence="9">The sequence shown here is derived from an EMBL/GenBank/DDBJ whole genome shotgun (WGS) entry which is preliminary data.</text>
</comment>
<comment type="subcellular location">
    <subcellularLocation>
        <location evidence="6">Cell membrane</location>
        <topology evidence="6">Multi-pass membrane protein</topology>
    </subcellularLocation>
    <subcellularLocation>
        <location evidence="1">Membrane</location>
        <topology evidence="1">Multi-pass membrane protein</topology>
    </subcellularLocation>
</comment>
<accession>A0A6L5YY87</accession>
<keyword evidence="4 7" id="KW-1133">Transmembrane helix</keyword>
<dbReference type="InterPro" id="IPR013833">
    <property type="entry name" value="Cyt_c_oxidase_su3_a-hlx"/>
</dbReference>
<organism evidence="9 10">
    <name type="scientific">Halovulum marinum</name>
    <dbReference type="NCBI Taxonomy" id="2662447"/>
    <lineage>
        <taxon>Bacteria</taxon>
        <taxon>Pseudomonadati</taxon>
        <taxon>Pseudomonadota</taxon>
        <taxon>Alphaproteobacteria</taxon>
        <taxon>Rhodobacterales</taxon>
        <taxon>Paracoccaceae</taxon>
        <taxon>Halovulum</taxon>
    </lineage>
</organism>
<dbReference type="Pfam" id="PF00510">
    <property type="entry name" value="COX3"/>
    <property type="match status" value="1"/>
</dbReference>
<evidence type="ECO:0000313" key="10">
    <source>
        <dbReference type="Proteomes" id="UP000474957"/>
    </source>
</evidence>
<feature type="transmembrane region" description="Helical" evidence="7">
    <location>
        <begin position="157"/>
        <end position="180"/>
    </location>
</feature>
<protein>
    <submittedName>
        <fullName evidence="9">Cytochrome-c oxidase</fullName>
    </submittedName>
</protein>
<gene>
    <name evidence="9" type="ORF">GE300_06565</name>
</gene>
<keyword evidence="10" id="KW-1185">Reference proteome</keyword>
<dbReference type="Proteomes" id="UP000474957">
    <property type="component" value="Unassembled WGS sequence"/>
</dbReference>
<dbReference type="GO" id="GO:0004129">
    <property type="term" value="F:cytochrome-c oxidase activity"/>
    <property type="evidence" value="ECO:0007669"/>
    <property type="project" value="InterPro"/>
</dbReference>
<keyword evidence="5 7" id="KW-0472">Membrane</keyword>
<dbReference type="GO" id="GO:0019646">
    <property type="term" value="P:aerobic electron transport chain"/>
    <property type="evidence" value="ECO:0007669"/>
    <property type="project" value="InterPro"/>
</dbReference>
<feature type="transmembrane region" description="Helical" evidence="7">
    <location>
        <begin position="192"/>
        <end position="216"/>
    </location>
</feature>